<evidence type="ECO:0000256" key="1">
    <source>
        <dbReference type="SAM" id="Phobius"/>
    </source>
</evidence>
<dbReference type="EMBL" id="JABVXQ010000008">
    <property type="protein sequence ID" value="KAF6095164.1"/>
    <property type="molecule type" value="Genomic_DNA"/>
</dbReference>
<dbReference type="AlphaFoldDB" id="A0A834DWR9"/>
<reference evidence="2 3" key="1">
    <citation type="journal article" date="2020" name="Nature">
        <title>Six reference-quality genomes reveal evolution of bat adaptations.</title>
        <authorList>
            <person name="Jebb D."/>
            <person name="Huang Z."/>
            <person name="Pippel M."/>
            <person name="Hughes G.M."/>
            <person name="Lavrichenko K."/>
            <person name="Devanna P."/>
            <person name="Winkler S."/>
            <person name="Jermiin L.S."/>
            <person name="Skirmuntt E.C."/>
            <person name="Katzourakis A."/>
            <person name="Burkitt-Gray L."/>
            <person name="Ray D.A."/>
            <person name="Sullivan K.A.M."/>
            <person name="Roscito J.G."/>
            <person name="Kirilenko B.M."/>
            <person name="Davalos L.M."/>
            <person name="Corthals A.P."/>
            <person name="Power M.L."/>
            <person name="Jones G."/>
            <person name="Ransome R.D."/>
            <person name="Dechmann D.K.N."/>
            <person name="Locatelli A.G."/>
            <person name="Puechmaille S.J."/>
            <person name="Fedrigo O."/>
            <person name="Jarvis E.D."/>
            <person name="Hiller M."/>
            <person name="Vernes S.C."/>
            <person name="Myers E.W."/>
            <person name="Teeling E.C."/>
        </authorList>
    </citation>
    <scope>NUCLEOTIDE SEQUENCE [LARGE SCALE GENOMIC DNA]</scope>
    <source>
        <strain evidence="2">Bat1K_MPI-CBG_1</strain>
    </source>
</reference>
<evidence type="ECO:0000313" key="3">
    <source>
        <dbReference type="Proteomes" id="UP000664940"/>
    </source>
</evidence>
<feature type="transmembrane region" description="Helical" evidence="1">
    <location>
        <begin position="18"/>
        <end position="38"/>
    </location>
</feature>
<accession>A0A834DWR9</accession>
<comment type="caution">
    <text evidence="2">The sequence shown here is derived from an EMBL/GenBank/DDBJ whole genome shotgun (WGS) entry which is preliminary data.</text>
</comment>
<proteinExistence type="predicted"/>
<name>A0A834DWR9_9CHIR</name>
<organism evidence="2 3">
    <name type="scientific">Phyllostomus discolor</name>
    <name type="common">pale spear-nosed bat</name>
    <dbReference type="NCBI Taxonomy" id="89673"/>
    <lineage>
        <taxon>Eukaryota</taxon>
        <taxon>Metazoa</taxon>
        <taxon>Chordata</taxon>
        <taxon>Craniata</taxon>
        <taxon>Vertebrata</taxon>
        <taxon>Euteleostomi</taxon>
        <taxon>Mammalia</taxon>
        <taxon>Eutheria</taxon>
        <taxon>Laurasiatheria</taxon>
        <taxon>Chiroptera</taxon>
        <taxon>Yangochiroptera</taxon>
        <taxon>Phyllostomidae</taxon>
        <taxon>Phyllostominae</taxon>
        <taxon>Phyllostomus</taxon>
    </lineage>
</organism>
<dbReference type="Proteomes" id="UP000664940">
    <property type="component" value="Unassembled WGS sequence"/>
</dbReference>
<sequence length="134" mass="15804">MFCSLSFLFFTLTLYLHFYWTGLIFHVFCGGQFFVSLCNRIYKTHTRDYCMLYYNELIHGIMKSEKSRTSGDTREPWRYFQSALESEGEGRCSSQKTVRRREGILSQTCILFMLPTDWMGPNPDGENILLCIFI</sequence>
<evidence type="ECO:0000313" key="2">
    <source>
        <dbReference type="EMBL" id="KAF6095164.1"/>
    </source>
</evidence>
<keyword evidence="1" id="KW-0472">Membrane</keyword>
<keyword evidence="1" id="KW-0812">Transmembrane</keyword>
<keyword evidence="1" id="KW-1133">Transmembrane helix</keyword>
<gene>
    <name evidence="2" type="ORF">HJG60_012131</name>
</gene>
<protein>
    <submittedName>
        <fullName evidence="2">Uncharacterized protein</fullName>
    </submittedName>
</protein>